<dbReference type="PRINTS" id="PR01438">
    <property type="entry name" value="UNVRSLSTRESS"/>
</dbReference>
<dbReference type="SUPFAM" id="SSF52402">
    <property type="entry name" value="Adenine nucleotide alpha hydrolases-like"/>
    <property type="match status" value="2"/>
</dbReference>
<organism evidence="3 4">
    <name type="scientific">Salinarimonas ramus</name>
    <dbReference type="NCBI Taxonomy" id="690164"/>
    <lineage>
        <taxon>Bacteria</taxon>
        <taxon>Pseudomonadati</taxon>
        <taxon>Pseudomonadota</taxon>
        <taxon>Alphaproteobacteria</taxon>
        <taxon>Hyphomicrobiales</taxon>
        <taxon>Salinarimonadaceae</taxon>
        <taxon>Salinarimonas</taxon>
    </lineage>
</organism>
<name>A0A917V5R2_9HYPH</name>
<feature type="domain" description="UspA" evidence="2">
    <location>
        <begin position="210"/>
        <end position="284"/>
    </location>
</feature>
<dbReference type="Gene3D" id="3.40.50.12370">
    <property type="match status" value="1"/>
</dbReference>
<comment type="caution">
    <text evidence="3">The sequence shown here is derived from an EMBL/GenBank/DDBJ whole genome shotgun (WGS) entry which is preliminary data.</text>
</comment>
<feature type="domain" description="UspA" evidence="2">
    <location>
        <begin position="1"/>
        <end position="157"/>
    </location>
</feature>
<evidence type="ECO:0000313" key="3">
    <source>
        <dbReference type="EMBL" id="GGK40619.1"/>
    </source>
</evidence>
<dbReference type="EMBL" id="BMMF01000008">
    <property type="protein sequence ID" value="GGK40619.1"/>
    <property type="molecule type" value="Genomic_DNA"/>
</dbReference>
<dbReference type="PANTHER" id="PTHR43010:SF1">
    <property type="entry name" value="USPA DOMAIN-CONTAINING PROTEIN"/>
    <property type="match status" value="1"/>
</dbReference>
<dbReference type="CDD" id="cd00293">
    <property type="entry name" value="USP-like"/>
    <property type="match status" value="2"/>
</dbReference>
<keyword evidence="4" id="KW-1185">Reference proteome</keyword>
<dbReference type="AlphaFoldDB" id="A0A917V5R2"/>
<comment type="similarity">
    <text evidence="1">Belongs to the universal stress protein A family.</text>
</comment>
<accession>A0A917V5R2</accession>
<evidence type="ECO:0000313" key="4">
    <source>
        <dbReference type="Proteomes" id="UP000600449"/>
    </source>
</evidence>
<proteinExistence type="inferred from homology"/>
<dbReference type="Proteomes" id="UP000600449">
    <property type="component" value="Unassembled WGS sequence"/>
</dbReference>
<protein>
    <submittedName>
        <fullName evidence="3">Universal stress protein UspA</fullName>
    </submittedName>
</protein>
<dbReference type="RefSeq" id="WP_188914001.1">
    <property type="nucleotide sequence ID" value="NZ_BMMF01000008.1"/>
</dbReference>
<dbReference type="Pfam" id="PF00582">
    <property type="entry name" value="Usp"/>
    <property type="match status" value="2"/>
</dbReference>
<evidence type="ECO:0000256" key="1">
    <source>
        <dbReference type="ARBA" id="ARBA00008791"/>
    </source>
</evidence>
<reference evidence="3 4" key="1">
    <citation type="journal article" date="2014" name="Int. J. Syst. Evol. Microbiol.">
        <title>Complete genome sequence of Corynebacterium casei LMG S-19264T (=DSM 44701T), isolated from a smear-ripened cheese.</title>
        <authorList>
            <consortium name="US DOE Joint Genome Institute (JGI-PGF)"/>
            <person name="Walter F."/>
            <person name="Albersmeier A."/>
            <person name="Kalinowski J."/>
            <person name="Ruckert C."/>
        </authorList>
    </citation>
    <scope>NUCLEOTIDE SEQUENCE [LARGE SCALE GENOMIC DNA]</scope>
    <source>
        <strain evidence="3 4">CGMCC 1.9161</strain>
    </source>
</reference>
<dbReference type="InterPro" id="IPR051688">
    <property type="entry name" value="USP_A"/>
</dbReference>
<evidence type="ECO:0000259" key="2">
    <source>
        <dbReference type="Pfam" id="PF00582"/>
    </source>
</evidence>
<sequence>MRTILALVDGSLYAGSVCDLAAWAAARTASTVTLLHVLGRRETATTPIDLSGSLRADAREALLAELAANDESRARLAQKRGRLLLDDARARIEKAAAATGVEAKLRHGDLLDAVAELEPEAALVVVGKRGEAADFAKGHLGSNLERIVRASTRPVLVAARAFRPIAKVVLAYDASPSAERALDLASHDPMTNGLAVEVITVGDGEAARTRVEAAAERLRAAGRAATGRVVAGEPEEAIGAAVEASEADLLVMGAFGHGRLRALVVGSTTTAMVRRCRIPVLMVR</sequence>
<dbReference type="InterPro" id="IPR006016">
    <property type="entry name" value="UspA"/>
</dbReference>
<gene>
    <name evidence="3" type="ORF">GCM10011322_29700</name>
</gene>
<dbReference type="InterPro" id="IPR006015">
    <property type="entry name" value="Universal_stress_UspA"/>
</dbReference>
<dbReference type="PANTHER" id="PTHR43010">
    <property type="entry name" value="UNIVERSAL STRESS PROTEIN SLR1230"/>
    <property type="match status" value="1"/>
</dbReference>